<dbReference type="InterPro" id="IPR004158">
    <property type="entry name" value="DUF247_pln"/>
</dbReference>
<keyword evidence="1" id="KW-1133">Transmembrane helix</keyword>
<reference evidence="2 3" key="1">
    <citation type="journal article" date="2017" name="Nat. Commun.">
        <title>Genome assembly with in vitro proximity ligation data and whole-genome triplication in lettuce.</title>
        <authorList>
            <person name="Reyes-Chin-Wo S."/>
            <person name="Wang Z."/>
            <person name="Yang X."/>
            <person name="Kozik A."/>
            <person name="Arikit S."/>
            <person name="Song C."/>
            <person name="Xia L."/>
            <person name="Froenicke L."/>
            <person name="Lavelle D.O."/>
            <person name="Truco M.J."/>
            <person name="Xia R."/>
            <person name="Zhu S."/>
            <person name="Xu C."/>
            <person name="Xu H."/>
            <person name="Xu X."/>
            <person name="Cox K."/>
            <person name="Korf I."/>
            <person name="Meyers B.C."/>
            <person name="Michelmore R.W."/>
        </authorList>
    </citation>
    <scope>NUCLEOTIDE SEQUENCE [LARGE SCALE GENOMIC DNA]</scope>
    <source>
        <strain evidence="3">cv. Salinas</strain>
        <tissue evidence="2">Seedlings</tissue>
    </source>
</reference>
<feature type="transmembrane region" description="Helical" evidence="1">
    <location>
        <begin position="422"/>
        <end position="446"/>
    </location>
</feature>
<keyword evidence="1" id="KW-0812">Transmembrane</keyword>
<organism evidence="2 3">
    <name type="scientific">Lactuca sativa</name>
    <name type="common">Garden lettuce</name>
    <dbReference type="NCBI Taxonomy" id="4236"/>
    <lineage>
        <taxon>Eukaryota</taxon>
        <taxon>Viridiplantae</taxon>
        <taxon>Streptophyta</taxon>
        <taxon>Embryophyta</taxon>
        <taxon>Tracheophyta</taxon>
        <taxon>Spermatophyta</taxon>
        <taxon>Magnoliopsida</taxon>
        <taxon>eudicotyledons</taxon>
        <taxon>Gunneridae</taxon>
        <taxon>Pentapetalae</taxon>
        <taxon>asterids</taxon>
        <taxon>campanulids</taxon>
        <taxon>Asterales</taxon>
        <taxon>Asteraceae</taxon>
        <taxon>Cichorioideae</taxon>
        <taxon>Cichorieae</taxon>
        <taxon>Lactucinae</taxon>
        <taxon>Lactuca</taxon>
    </lineage>
</organism>
<dbReference type="PANTHER" id="PTHR31170">
    <property type="entry name" value="BNAC04G53230D PROTEIN"/>
    <property type="match status" value="1"/>
</dbReference>
<keyword evidence="1" id="KW-0472">Membrane</keyword>
<evidence type="ECO:0000313" key="2">
    <source>
        <dbReference type="EMBL" id="KAJ0213630.1"/>
    </source>
</evidence>
<dbReference type="EMBL" id="NBSK02000004">
    <property type="protein sequence ID" value="KAJ0213630.1"/>
    <property type="molecule type" value="Genomic_DNA"/>
</dbReference>
<gene>
    <name evidence="2" type="ORF">LSAT_V11C400220320</name>
</gene>
<comment type="caution">
    <text evidence="2">The sequence shown here is derived from an EMBL/GenBank/DDBJ whole genome shotgun (WGS) entry which is preliminary data.</text>
</comment>
<evidence type="ECO:0000313" key="3">
    <source>
        <dbReference type="Proteomes" id="UP000235145"/>
    </source>
</evidence>
<dbReference type="PANTHER" id="PTHR31170:SF25">
    <property type="entry name" value="BNAA09G04570D PROTEIN"/>
    <property type="match status" value="1"/>
</dbReference>
<dbReference type="Gramene" id="rna-gnl|WGS:NBSK|LSAT_4X164380_mrna">
    <property type="protein sequence ID" value="cds-PLY87283.1"/>
    <property type="gene ID" value="gene-LSAT_4X164380"/>
</dbReference>
<dbReference type="Pfam" id="PF03140">
    <property type="entry name" value="DUF247"/>
    <property type="match status" value="1"/>
</dbReference>
<protein>
    <submittedName>
        <fullName evidence="2">Uncharacterized protein</fullName>
    </submittedName>
</protein>
<dbReference type="Proteomes" id="UP000235145">
    <property type="component" value="Unassembled WGS sequence"/>
</dbReference>
<name>A0A9R1VZM8_LACSA</name>
<keyword evidence="3" id="KW-1185">Reference proteome</keyword>
<proteinExistence type="predicted"/>
<accession>A0A9R1VZM8</accession>
<evidence type="ECO:0000256" key="1">
    <source>
        <dbReference type="SAM" id="Phobius"/>
    </source>
</evidence>
<dbReference type="OrthoDB" id="742916at2759"/>
<dbReference type="AlphaFoldDB" id="A0A9R1VZM8"/>
<sequence>MAVDCNEDQHLQSAWLTTIAEELQKAQLDNDVIFARKPCIYKVPRYLRDADKKSYTPSVVSIGPYHFQNRHLHPMERHKWRAFYQTLNRHNHDFKLYLDAIKDLEAKARGSYEGEINLNSNEFVKMMVLDGCFILELFRGVKDGFDTLGYSEGDPVFSICGSLDFIRRDMIKLENQIPLFILDAFIAIQSPGYDTHYLAKMAISFFAPLIPTDEPVDKGADFTHLDPQSHHCLHLFRDNLVSKGLIVTKPAKKLWKRRLSTNVVGKPTTQVTYCVSQLREGGVRFRKGETDKFWDIKYKNSILEIPRILIHDGTKSIFRNLVAFEECHPKCSNEITAYLVFMNNLIDSAEDVTFLRYKGIIEHWLGNDNDVADLFNGLCQEIVADLNCSYLSGLTNEINKCRDNRWSTWKADFRHKYFRNPWALISAIAAVVLLLITVLQAFYGLLSYYKPTS</sequence>